<feature type="compositionally biased region" description="Basic and acidic residues" evidence="1">
    <location>
        <begin position="257"/>
        <end position="276"/>
    </location>
</feature>
<evidence type="ECO:0000313" key="2">
    <source>
        <dbReference type="EMBL" id="CAL4174475.1"/>
    </source>
</evidence>
<evidence type="ECO:0000256" key="1">
    <source>
        <dbReference type="SAM" id="MobiDB-lite"/>
    </source>
</evidence>
<name>A0AAV2SCU0_MEGNR</name>
<dbReference type="Proteomes" id="UP001497623">
    <property type="component" value="Unassembled WGS sequence"/>
</dbReference>
<dbReference type="AlphaFoldDB" id="A0AAV2SCU0"/>
<sequence>MAFKLSFRFNRTAYHGTLEEIKQQITNKLTRSLNTLRIEVMRFYSPSRDSIKVLFSDEKDVNKALDKFDELKRDGFEPRISMAMKADRTAYCFGFDPTLLSTYTNDNIKEILTNENWKVRDVYIMSSKKSFKIEFNSSQEANKFIQDNNTNIGGIRLDCNSKELEIDPTVRQCWSCGTLNPNHNSEECTGPKKCLKCGSRNHQFYNCTLPKNHNDMNHEQKENRYCIPCRTYGDHTSLDHRYCPSKRRIVQERIAEAREKRKSEEDNSKRDSELIKNNRNIQHRNMACTP</sequence>
<reference evidence="2 3" key="1">
    <citation type="submission" date="2024-05" db="EMBL/GenBank/DDBJ databases">
        <authorList>
            <person name="Wallberg A."/>
        </authorList>
    </citation>
    <scope>NUCLEOTIDE SEQUENCE [LARGE SCALE GENOMIC DNA]</scope>
</reference>
<proteinExistence type="predicted"/>
<accession>A0AAV2SCU0</accession>
<gene>
    <name evidence="2" type="ORF">MNOR_LOCUS34529</name>
</gene>
<comment type="caution">
    <text evidence="2">The sequence shown here is derived from an EMBL/GenBank/DDBJ whole genome shotgun (WGS) entry which is preliminary data.</text>
</comment>
<organism evidence="2 3">
    <name type="scientific">Meganyctiphanes norvegica</name>
    <name type="common">Northern krill</name>
    <name type="synonym">Thysanopoda norvegica</name>
    <dbReference type="NCBI Taxonomy" id="48144"/>
    <lineage>
        <taxon>Eukaryota</taxon>
        <taxon>Metazoa</taxon>
        <taxon>Ecdysozoa</taxon>
        <taxon>Arthropoda</taxon>
        <taxon>Crustacea</taxon>
        <taxon>Multicrustacea</taxon>
        <taxon>Malacostraca</taxon>
        <taxon>Eumalacostraca</taxon>
        <taxon>Eucarida</taxon>
        <taxon>Euphausiacea</taxon>
        <taxon>Euphausiidae</taxon>
        <taxon>Meganyctiphanes</taxon>
    </lineage>
</organism>
<evidence type="ECO:0000313" key="3">
    <source>
        <dbReference type="Proteomes" id="UP001497623"/>
    </source>
</evidence>
<protein>
    <submittedName>
        <fullName evidence="2">Uncharacterized protein</fullName>
    </submittedName>
</protein>
<dbReference type="EMBL" id="CAXKWB010053576">
    <property type="protein sequence ID" value="CAL4174475.1"/>
    <property type="molecule type" value="Genomic_DNA"/>
</dbReference>
<feature type="region of interest" description="Disordered" evidence="1">
    <location>
        <begin position="257"/>
        <end position="290"/>
    </location>
</feature>
<keyword evidence="3" id="KW-1185">Reference proteome</keyword>